<dbReference type="EMBL" id="CP003362">
    <property type="protein sequence ID" value="AGB49799.1"/>
    <property type="molecule type" value="Genomic_DNA"/>
</dbReference>
<dbReference type="KEGG" id="mhz:Metho_1604"/>
<dbReference type="RefSeq" id="WP_015324964.1">
    <property type="nucleotide sequence ID" value="NC_019977.1"/>
</dbReference>
<sequence>MSIYDFKHGVRIPAGSCSTYSNTPKAELISASGGLDVFNYDGPIDVSCVCQLPVLEKAIIRQFVMVGNVEKGEIYAEIGGVRWNAPRQHLSYAAIKMLPSTPYEIPLMKQKKVVLNLPISGNNSLTTDRIQCYFIQARFYSDSAVTIEQALSLFYFEVYWD</sequence>
<dbReference type="AlphaFoldDB" id="L0L0N7"/>
<dbReference type="Proteomes" id="UP000010866">
    <property type="component" value="Chromosome"/>
</dbReference>
<organism evidence="1 2">
    <name type="scientific">Methanomethylovorans hollandica (strain DSM 15978 / NBRC 107637 / DMS1)</name>
    <dbReference type="NCBI Taxonomy" id="867904"/>
    <lineage>
        <taxon>Archaea</taxon>
        <taxon>Methanobacteriati</taxon>
        <taxon>Methanobacteriota</taxon>
        <taxon>Stenosarchaea group</taxon>
        <taxon>Methanomicrobia</taxon>
        <taxon>Methanosarcinales</taxon>
        <taxon>Methanosarcinaceae</taxon>
        <taxon>Methanomethylovorans</taxon>
    </lineage>
</organism>
<proteinExistence type="predicted"/>
<protein>
    <submittedName>
        <fullName evidence="1">Uncharacterized protein</fullName>
    </submittedName>
</protein>
<keyword evidence="2" id="KW-1185">Reference proteome</keyword>
<accession>L0L0N7</accession>
<gene>
    <name evidence="1" type="ordered locus">Metho_1604</name>
</gene>
<name>L0L0N7_METHD</name>
<evidence type="ECO:0000313" key="1">
    <source>
        <dbReference type="EMBL" id="AGB49799.1"/>
    </source>
</evidence>
<evidence type="ECO:0000313" key="2">
    <source>
        <dbReference type="Proteomes" id="UP000010866"/>
    </source>
</evidence>
<reference evidence="2" key="1">
    <citation type="submission" date="2012-02" db="EMBL/GenBank/DDBJ databases">
        <title>Complete sequence of chromosome of Methanomethylovorans hollandica DSM 15978.</title>
        <authorList>
            <person name="Lucas S."/>
            <person name="Copeland A."/>
            <person name="Lapidus A."/>
            <person name="Glavina del Rio T."/>
            <person name="Dalin E."/>
            <person name="Tice H."/>
            <person name="Bruce D."/>
            <person name="Goodwin L."/>
            <person name="Pitluck S."/>
            <person name="Peters L."/>
            <person name="Mikhailova N."/>
            <person name="Held B."/>
            <person name="Kyrpides N."/>
            <person name="Mavromatis K."/>
            <person name="Ivanova N."/>
            <person name="Brettin T."/>
            <person name="Detter J.C."/>
            <person name="Han C."/>
            <person name="Larimer F."/>
            <person name="Land M."/>
            <person name="Hauser L."/>
            <person name="Markowitz V."/>
            <person name="Cheng J.-F."/>
            <person name="Hugenholtz P."/>
            <person name="Woyke T."/>
            <person name="Wu D."/>
            <person name="Spring S."/>
            <person name="Schroeder M."/>
            <person name="Brambilla E."/>
            <person name="Klenk H.-P."/>
            <person name="Eisen J.A."/>
        </authorList>
    </citation>
    <scope>NUCLEOTIDE SEQUENCE [LARGE SCALE GENOMIC DNA]</scope>
    <source>
        <strain evidence="2">DSM 15978 / NBRC 107637 / DMS1</strain>
    </source>
</reference>
<dbReference type="GeneID" id="14406117"/>
<dbReference type="HOGENOM" id="CLU_1639968_0_0_2"/>